<gene>
    <name evidence="1" type="ORF">FMOSSE_LOCUS3760</name>
</gene>
<sequence>MTKKSKSSVSFCTKYTIDKMRLAGQTPTLTELNQAIVSEAKYHNDWYAAASLFKDFDKIVWERLSRLSDNRQNNNDKEKIQSDDICYDLLPILSLNQIWEGTPTPMQPLTSKELKLIRCVYQIMIRYAPSVKEANYYYLHLLHNHLDTPIYDDECINHCLNSLIYLISTSNITDYLEIGLELVEIALSRGIGKDPSGILESVSKNIMAYHGLKMRRDGHVTKVLPVKPVNLKGHADRSRRKNKKKRGEKRKINKLGDSVKKVHDLKPNNDSSLKSNDYSLDLEDGSTFHLEDESFDIVDDSDEELKSNITLDSDEQIVIFNEFMYFEQFERLVEENELDVTLVTNITNENKY</sequence>
<name>A0A9N8WTH0_FUNMO</name>
<organism evidence="1 2">
    <name type="scientific">Funneliformis mosseae</name>
    <name type="common">Endomycorrhizal fungus</name>
    <name type="synonym">Glomus mosseae</name>
    <dbReference type="NCBI Taxonomy" id="27381"/>
    <lineage>
        <taxon>Eukaryota</taxon>
        <taxon>Fungi</taxon>
        <taxon>Fungi incertae sedis</taxon>
        <taxon>Mucoromycota</taxon>
        <taxon>Glomeromycotina</taxon>
        <taxon>Glomeromycetes</taxon>
        <taxon>Glomerales</taxon>
        <taxon>Glomeraceae</taxon>
        <taxon>Funneliformis</taxon>
    </lineage>
</organism>
<comment type="caution">
    <text evidence="1">The sequence shown here is derived from an EMBL/GenBank/DDBJ whole genome shotgun (WGS) entry which is preliminary data.</text>
</comment>
<keyword evidence="2" id="KW-1185">Reference proteome</keyword>
<protein>
    <submittedName>
        <fullName evidence="1">6963_t:CDS:1</fullName>
    </submittedName>
</protein>
<evidence type="ECO:0000313" key="2">
    <source>
        <dbReference type="Proteomes" id="UP000789375"/>
    </source>
</evidence>
<dbReference type="EMBL" id="CAJVPP010000588">
    <property type="protein sequence ID" value="CAG8495545.1"/>
    <property type="molecule type" value="Genomic_DNA"/>
</dbReference>
<evidence type="ECO:0000313" key="1">
    <source>
        <dbReference type="EMBL" id="CAG8495545.1"/>
    </source>
</evidence>
<reference evidence="1" key="1">
    <citation type="submission" date="2021-06" db="EMBL/GenBank/DDBJ databases">
        <authorList>
            <person name="Kallberg Y."/>
            <person name="Tangrot J."/>
            <person name="Rosling A."/>
        </authorList>
    </citation>
    <scope>NUCLEOTIDE SEQUENCE</scope>
    <source>
        <strain evidence="1">87-6 pot B 2015</strain>
    </source>
</reference>
<dbReference type="Proteomes" id="UP000789375">
    <property type="component" value="Unassembled WGS sequence"/>
</dbReference>
<dbReference type="AlphaFoldDB" id="A0A9N8WTH0"/>
<accession>A0A9N8WTH0</accession>
<proteinExistence type="predicted"/>